<keyword evidence="7" id="KW-1185">Reference proteome</keyword>
<dbReference type="PROSITE" id="PS01032">
    <property type="entry name" value="PPM_1"/>
    <property type="match status" value="1"/>
</dbReference>
<keyword evidence="3" id="KW-0904">Protein phosphatase</keyword>
<dbReference type="GO" id="GO:0046872">
    <property type="term" value="F:metal ion binding"/>
    <property type="evidence" value="ECO:0007669"/>
    <property type="project" value="UniProtKB-KW"/>
</dbReference>
<evidence type="ECO:0000256" key="3">
    <source>
        <dbReference type="ARBA" id="ARBA00022912"/>
    </source>
</evidence>
<evidence type="ECO:0000259" key="5">
    <source>
        <dbReference type="Pfam" id="PF00481"/>
    </source>
</evidence>
<accession>A0A3B4AF87</accession>
<proteinExistence type="predicted"/>
<name>A0A3B4AF87_9GOBI</name>
<dbReference type="AlphaFoldDB" id="A0A3B4AF87"/>
<dbReference type="Proteomes" id="UP000261520">
    <property type="component" value="Unplaced"/>
</dbReference>
<dbReference type="InterPro" id="IPR036457">
    <property type="entry name" value="PPM-type-like_dom_sf"/>
</dbReference>
<organism evidence="6 7">
    <name type="scientific">Periophthalmus magnuspinnatus</name>
    <dbReference type="NCBI Taxonomy" id="409849"/>
    <lineage>
        <taxon>Eukaryota</taxon>
        <taxon>Metazoa</taxon>
        <taxon>Chordata</taxon>
        <taxon>Craniata</taxon>
        <taxon>Vertebrata</taxon>
        <taxon>Euteleostomi</taxon>
        <taxon>Actinopterygii</taxon>
        <taxon>Neopterygii</taxon>
        <taxon>Teleostei</taxon>
        <taxon>Neoteleostei</taxon>
        <taxon>Acanthomorphata</taxon>
        <taxon>Gobiaria</taxon>
        <taxon>Gobiiformes</taxon>
        <taxon>Gobioidei</taxon>
        <taxon>Gobiidae</taxon>
        <taxon>Oxudercinae</taxon>
        <taxon>Periophthalmus</taxon>
    </lineage>
</organism>
<sequence length="143" mass="15987">MEHGLILRMSVSTDQGGRKYMEDLTEALLEPEPGEGEPKPGESSGEDRAEEPLEKPAQEQKTEDLSDSAPSSSSSSRRSVAFFAVFDGHGGGEAAQFARDHLWNFIKKQRGFWSRSDREVCAAIRKGFVACHHAMWKKLRKCF</sequence>
<reference evidence="6" key="2">
    <citation type="submission" date="2025-09" db="UniProtKB">
        <authorList>
            <consortium name="Ensembl"/>
        </authorList>
    </citation>
    <scope>IDENTIFICATION</scope>
</reference>
<keyword evidence="2" id="KW-0378">Hydrolase</keyword>
<dbReference type="Pfam" id="PF00481">
    <property type="entry name" value="PP2C"/>
    <property type="match status" value="1"/>
</dbReference>
<feature type="domain" description="PPM-type phosphatase" evidence="5">
    <location>
        <begin position="64"/>
        <end position="139"/>
    </location>
</feature>
<dbReference type="GO" id="GO:0004721">
    <property type="term" value="F:phosphoprotein phosphatase activity"/>
    <property type="evidence" value="ECO:0007669"/>
    <property type="project" value="UniProtKB-KW"/>
</dbReference>
<protein>
    <recommendedName>
        <fullName evidence="5">PPM-type phosphatase domain-containing protein</fullName>
    </recommendedName>
</protein>
<dbReference type="SUPFAM" id="SSF81606">
    <property type="entry name" value="PP2C-like"/>
    <property type="match status" value="1"/>
</dbReference>
<feature type="compositionally biased region" description="Low complexity" evidence="4">
    <location>
        <begin position="67"/>
        <end position="77"/>
    </location>
</feature>
<feature type="region of interest" description="Disordered" evidence="4">
    <location>
        <begin position="1"/>
        <end position="77"/>
    </location>
</feature>
<evidence type="ECO:0000313" key="7">
    <source>
        <dbReference type="Proteomes" id="UP000261520"/>
    </source>
</evidence>
<evidence type="ECO:0000256" key="2">
    <source>
        <dbReference type="ARBA" id="ARBA00022801"/>
    </source>
</evidence>
<dbReference type="InterPro" id="IPR000222">
    <property type="entry name" value="PP2C_BS"/>
</dbReference>
<dbReference type="STRING" id="409849.ENSPMGP00000015299"/>
<dbReference type="Gene3D" id="3.60.40.10">
    <property type="entry name" value="PPM-type phosphatase domain"/>
    <property type="match status" value="1"/>
</dbReference>
<feature type="compositionally biased region" description="Basic and acidic residues" evidence="4">
    <location>
        <begin position="36"/>
        <end position="64"/>
    </location>
</feature>
<dbReference type="InterPro" id="IPR001932">
    <property type="entry name" value="PPM-type_phosphatase-like_dom"/>
</dbReference>
<reference evidence="6" key="1">
    <citation type="submission" date="2025-08" db="UniProtKB">
        <authorList>
            <consortium name="Ensembl"/>
        </authorList>
    </citation>
    <scope>IDENTIFICATION</scope>
</reference>
<evidence type="ECO:0000313" key="6">
    <source>
        <dbReference type="Ensembl" id="ENSPMGP00000015299.1"/>
    </source>
</evidence>
<evidence type="ECO:0000256" key="4">
    <source>
        <dbReference type="SAM" id="MobiDB-lite"/>
    </source>
</evidence>
<dbReference type="Ensembl" id="ENSPMGT00000016312.1">
    <property type="protein sequence ID" value="ENSPMGP00000015299.1"/>
    <property type="gene ID" value="ENSPMGG00000012536.1"/>
</dbReference>
<keyword evidence="1" id="KW-0479">Metal-binding</keyword>
<evidence type="ECO:0000256" key="1">
    <source>
        <dbReference type="ARBA" id="ARBA00022723"/>
    </source>
</evidence>